<feature type="domain" description="RNase III" evidence="7">
    <location>
        <begin position="25"/>
        <end position="119"/>
    </location>
</feature>
<evidence type="ECO:0000259" key="7">
    <source>
        <dbReference type="Pfam" id="PF00636"/>
    </source>
</evidence>
<keyword evidence="6" id="KW-0460">Magnesium</keyword>
<gene>
    <name evidence="6" type="primary">mrnC</name>
    <name evidence="8" type="ORF">JX360_08815</name>
</gene>
<dbReference type="HAMAP" id="MF_01468">
    <property type="entry name" value="RNase_Mini_III"/>
    <property type="match status" value="1"/>
</dbReference>
<dbReference type="EC" id="3.1.26.-" evidence="6"/>
<comment type="cofactor">
    <cofactor evidence="6">
        <name>Mg(2+)</name>
        <dbReference type="ChEBI" id="CHEBI:18420"/>
    </cofactor>
</comment>
<keyword evidence="6" id="KW-0963">Cytoplasm</keyword>
<dbReference type="EMBL" id="JAFIRA010000019">
    <property type="protein sequence ID" value="MCJ2543005.1"/>
    <property type="molecule type" value="Genomic_DNA"/>
</dbReference>
<keyword evidence="4 6" id="KW-0255">Endonuclease</keyword>
<dbReference type="Pfam" id="PF00636">
    <property type="entry name" value="Ribonuclease_3"/>
    <property type="match status" value="1"/>
</dbReference>
<reference evidence="8" key="1">
    <citation type="submission" date="2021-02" db="EMBL/GenBank/DDBJ databases">
        <title>The CRISPR/cas machinery reduction and long-range gene transfer in the hot spring cyanobacterium Synechococcus.</title>
        <authorList>
            <person name="Dvorak P."/>
            <person name="Jahodarova E."/>
            <person name="Hasler P."/>
            <person name="Poulickova A."/>
        </authorList>
    </citation>
    <scope>NUCLEOTIDE SEQUENCE</scope>
    <source>
        <strain evidence="8">Rupite</strain>
    </source>
</reference>
<comment type="similarity">
    <text evidence="6">Belongs to the MrnC RNase family.</text>
</comment>
<organism evidence="8 9">
    <name type="scientific">Thermostichus vulcanus str. 'Rupite'</name>
    <dbReference type="NCBI Taxonomy" id="2813851"/>
    <lineage>
        <taxon>Bacteria</taxon>
        <taxon>Bacillati</taxon>
        <taxon>Cyanobacteriota</taxon>
        <taxon>Cyanophyceae</taxon>
        <taxon>Thermostichales</taxon>
        <taxon>Thermostichaceae</taxon>
        <taxon>Thermostichus</taxon>
    </lineage>
</organism>
<evidence type="ECO:0000313" key="8">
    <source>
        <dbReference type="EMBL" id="MCJ2543005.1"/>
    </source>
</evidence>
<dbReference type="PANTHER" id="PTHR34276">
    <property type="entry name" value="MINI-RIBONUCLEASE 3"/>
    <property type="match status" value="1"/>
</dbReference>
<keyword evidence="2 6" id="KW-0698">rRNA processing</keyword>
<dbReference type="PANTHER" id="PTHR34276:SF1">
    <property type="entry name" value="MINI-RIBONUCLEASE 3"/>
    <property type="match status" value="1"/>
</dbReference>
<dbReference type="RefSeq" id="WP_244350281.1">
    <property type="nucleotide sequence ID" value="NZ_JAFIRA010000019.1"/>
</dbReference>
<dbReference type="InterPro" id="IPR008226">
    <property type="entry name" value="Mini3_fam"/>
</dbReference>
<keyword evidence="6" id="KW-0694">RNA-binding</keyword>
<dbReference type="Gene3D" id="1.10.1520.10">
    <property type="entry name" value="Ribonuclease III domain"/>
    <property type="match status" value="1"/>
</dbReference>
<dbReference type="PIRSF" id="PIRSF005520">
    <property type="entry name" value="UCP005520"/>
    <property type="match status" value="1"/>
</dbReference>
<evidence type="ECO:0000313" key="9">
    <source>
        <dbReference type="Proteomes" id="UP000830835"/>
    </source>
</evidence>
<evidence type="ECO:0000256" key="5">
    <source>
        <dbReference type="ARBA" id="ARBA00022801"/>
    </source>
</evidence>
<feature type="active site" evidence="6">
    <location>
        <position position="31"/>
    </location>
</feature>
<evidence type="ECO:0000256" key="6">
    <source>
        <dbReference type="HAMAP-Rule" id="MF_01468"/>
    </source>
</evidence>
<comment type="subunit">
    <text evidence="6">Homodimer.</text>
</comment>
<comment type="subcellular location">
    <subcellularLocation>
        <location evidence="6">Cytoplasm</location>
    </subcellularLocation>
</comment>
<keyword evidence="6" id="KW-0699">rRNA-binding</keyword>
<comment type="caution">
    <text evidence="8">The sequence shown here is derived from an EMBL/GenBank/DDBJ whole genome shotgun (WGS) entry which is preliminary data.</text>
</comment>
<comment type="function">
    <text evidence="6">Involved in correct processing of both the 5' and 3' ends of 23S rRNA precursor. Processes 30S rRNA precursor transcript even in absence of ribonuclease 3 (Rnc); Rnc processes 30S rRNA into smaller rRNA precursors.</text>
</comment>
<evidence type="ECO:0000256" key="2">
    <source>
        <dbReference type="ARBA" id="ARBA00022552"/>
    </source>
</evidence>
<dbReference type="Proteomes" id="UP000830835">
    <property type="component" value="Unassembled WGS sequence"/>
</dbReference>
<keyword evidence="3 6" id="KW-0540">Nuclease</keyword>
<evidence type="ECO:0000256" key="1">
    <source>
        <dbReference type="ARBA" id="ARBA00022517"/>
    </source>
</evidence>
<name>A0ABT0CB56_THEVL</name>
<protein>
    <recommendedName>
        <fullName evidence="6">Mini-ribonuclease 3</fullName>
        <shortName evidence="6">Mini-3</shortName>
        <shortName evidence="6">Mini-RNase 3</shortName>
        <ecNumber evidence="6">3.1.26.-</ecNumber>
    </recommendedName>
    <alternativeName>
        <fullName evidence="6">Mini-RNase III</fullName>
        <shortName evidence="6">Mini-III</shortName>
    </alternativeName>
</protein>
<keyword evidence="5 6" id="KW-0378">Hydrolase</keyword>
<evidence type="ECO:0000256" key="3">
    <source>
        <dbReference type="ARBA" id="ARBA00022722"/>
    </source>
</evidence>
<sequence>MNDLLSDPTSEKLSLAEIRRLPPAALAYLGDAIYELHVRRQQLFPPDRLERYHQQVVGRVRGSAQAKLLLMLLPHLNPEEQEVVRWGRNGCGRPPRHLPLADYQNASGLETILGYLYLVNLERLRQVLALTDVLAEAVAKQEG</sequence>
<accession>A0ABT0CB56</accession>
<dbReference type="SUPFAM" id="SSF69065">
    <property type="entry name" value="RNase III domain-like"/>
    <property type="match status" value="1"/>
</dbReference>
<keyword evidence="1 6" id="KW-0690">Ribosome biogenesis</keyword>
<dbReference type="InterPro" id="IPR000999">
    <property type="entry name" value="RNase_III_dom"/>
</dbReference>
<keyword evidence="9" id="KW-1185">Reference proteome</keyword>
<evidence type="ECO:0000256" key="4">
    <source>
        <dbReference type="ARBA" id="ARBA00022759"/>
    </source>
</evidence>
<proteinExistence type="inferred from homology"/>
<dbReference type="InterPro" id="IPR036389">
    <property type="entry name" value="RNase_III_sf"/>
</dbReference>